<feature type="domain" description="Histidine kinase/HSP90-like ATPase" evidence="3">
    <location>
        <begin position="27"/>
        <end position="139"/>
    </location>
</feature>
<dbReference type="PANTHER" id="PTHR35526">
    <property type="entry name" value="ANTI-SIGMA-F FACTOR RSBW-RELATED"/>
    <property type="match status" value="1"/>
</dbReference>
<dbReference type="InterPro" id="IPR003594">
    <property type="entry name" value="HATPase_dom"/>
</dbReference>
<evidence type="ECO:0000256" key="1">
    <source>
        <dbReference type="ARBA" id="ARBA00022527"/>
    </source>
</evidence>
<dbReference type="PANTHER" id="PTHR35526:SF3">
    <property type="entry name" value="ANTI-SIGMA-F FACTOR RSBW"/>
    <property type="match status" value="1"/>
</dbReference>
<proteinExistence type="predicted"/>
<feature type="compositionally biased region" description="Basic and acidic residues" evidence="2">
    <location>
        <begin position="1"/>
        <end position="12"/>
    </location>
</feature>
<organism evidence="4 5">
    <name type="scientific">Streptomyces thermolilacinus SPC6</name>
    <dbReference type="NCBI Taxonomy" id="1306406"/>
    <lineage>
        <taxon>Bacteria</taxon>
        <taxon>Bacillati</taxon>
        <taxon>Actinomycetota</taxon>
        <taxon>Actinomycetes</taxon>
        <taxon>Kitasatosporales</taxon>
        <taxon>Streptomycetaceae</taxon>
        <taxon>Streptomyces</taxon>
    </lineage>
</organism>
<dbReference type="InterPro" id="IPR036890">
    <property type="entry name" value="HATPase_C_sf"/>
</dbReference>
<dbReference type="AlphaFoldDB" id="A0A1D3DZT3"/>
<sequence length="144" mass="15562">MNDGADRRRADDSGGSDGLEARFGGALEDVSAARLVADRYLDALERTAAPAVPDHRDDVLLVVTELAGNAVQYAPGPFSLRLRRTFDGVHVVVRDSNPHPPVPRPWSPADNTGAVGWYLVNALATQVSVLTRPEGKDVHVFLPW</sequence>
<evidence type="ECO:0000256" key="2">
    <source>
        <dbReference type="SAM" id="MobiDB-lite"/>
    </source>
</evidence>
<comment type="caution">
    <text evidence="4">The sequence shown here is derived from an EMBL/GenBank/DDBJ whole genome shotgun (WGS) entry which is preliminary data.</text>
</comment>
<dbReference type="Pfam" id="PF13581">
    <property type="entry name" value="HATPase_c_2"/>
    <property type="match status" value="1"/>
</dbReference>
<dbReference type="Proteomes" id="UP000095329">
    <property type="component" value="Unassembled WGS sequence"/>
</dbReference>
<dbReference type="eggNOG" id="COG2172">
    <property type="taxonomic scope" value="Bacteria"/>
</dbReference>
<name>A0A1D3DZT3_9ACTN</name>
<evidence type="ECO:0000259" key="3">
    <source>
        <dbReference type="Pfam" id="PF13581"/>
    </source>
</evidence>
<dbReference type="Gene3D" id="3.30.565.10">
    <property type="entry name" value="Histidine kinase-like ATPase, C-terminal domain"/>
    <property type="match status" value="1"/>
</dbReference>
<evidence type="ECO:0000313" key="5">
    <source>
        <dbReference type="Proteomes" id="UP000095329"/>
    </source>
</evidence>
<evidence type="ECO:0000313" key="4">
    <source>
        <dbReference type="EMBL" id="OEJ97830.1"/>
    </source>
</evidence>
<keyword evidence="1" id="KW-0418">Kinase</keyword>
<accession>A0A1D3DZT3</accession>
<protein>
    <submittedName>
        <fullName evidence="4">ATPase</fullName>
    </submittedName>
</protein>
<dbReference type="SUPFAM" id="SSF55874">
    <property type="entry name" value="ATPase domain of HSP90 chaperone/DNA topoisomerase II/histidine kinase"/>
    <property type="match status" value="1"/>
</dbReference>
<feature type="region of interest" description="Disordered" evidence="2">
    <location>
        <begin position="1"/>
        <end position="21"/>
    </location>
</feature>
<gene>
    <name evidence="4" type="ORF">J116_003895</name>
</gene>
<dbReference type="InterPro" id="IPR050267">
    <property type="entry name" value="Anti-sigma-factor_SerPK"/>
</dbReference>
<dbReference type="STRING" id="1306406.J116_003895"/>
<dbReference type="RefSeq" id="WP_028964686.1">
    <property type="nucleotide sequence ID" value="NZ_ASHX02000001.1"/>
</dbReference>
<dbReference type="EMBL" id="ASHX02000001">
    <property type="protein sequence ID" value="OEJ97830.1"/>
    <property type="molecule type" value="Genomic_DNA"/>
</dbReference>
<dbReference type="CDD" id="cd16936">
    <property type="entry name" value="HATPase_RsbW-like"/>
    <property type="match status" value="1"/>
</dbReference>
<dbReference type="GO" id="GO:0004674">
    <property type="term" value="F:protein serine/threonine kinase activity"/>
    <property type="evidence" value="ECO:0007669"/>
    <property type="project" value="UniProtKB-KW"/>
</dbReference>
<reference evidence="4 5" key="1">
    <citation type="journal article" date="2013" name="Genome Announc.">
        <title>Genome Sequence of Streptomyces violaceusniger Strain SPC6, a Halotolerant Streptomycete That Exhibits Rapid Growth and Development.</title>
        <authorList>
            <person name="Chen X."/>
            <person name="Zhang B."/>
            <person name="Zhang W."/>
            <person name="Wu X."/>
            <person name="Zhang M."/>
            <person name="Chen T."/>
            <person name="Liu G."/>
            <person name="Dyson P."/>
        </authorList>
    </citation>
    <scope>NUCLEOTIDE SEQUENCE [LARGE SCALE GENOMIC DNA]</scope>
    <source>
        <strain evidence="4 5">SPC6</strain>
    </source>
</reference>
<keyword evidence="1" id="KW-0723">Serine/threonine-protein kinase</keyword>
<keyword evidence="5" id="KW-1185">Reference proteome</keyword>
<keyword evidence="1" id="KW-0808">Transferase</keyword>
<dbReference type="OrthoDB" id="4286457at2"/>